<evidence type="ECO:0000256" key="10">
    <source>
        <dbReference type="ARBA" id="ARBA00023204"/>
    </source>
</evidence>
<dbReference type="EMBL" id="PFOD01000068">
    <property type="protein sequence ID" value="PIZ64895.1"/>
    <property type="molecule type" value="Genomic_DNA"/>
</dbReference>
<evidence type="ECO:0000256" key="6">
    <source>
        <dbReference type="ARBA" id="ARBA00022806"/>
    </source>
</evidence>
<evidence type="ECO:0000259" key="17">
    <source>
        <dbReference type="PROSITE" id="PS51217"/>
    </source>
</evidence>
<dbReference type="PROSITE" id="PS51198">
    <property type="entry name" value="UVRD_HELICASE_ATP_BIND"/>
    <property type="match status" value="1"/>
</dbReference>
<dbReference type="AlphaFoldDB" id="A0A2M7U3N0"/>
<dbReference type="Pfam" id="PF13361">
    <property type="entry name" value="UvrD_C"/>
    <property type="match status" value="1"/>
</dbReference>
<keyword evidence="11" id="KW-0413">Isomerase</keyword>
<keyword evidence="8 15" id="KW-0067">ATP-binding</keyword>
<evidence type="ECO:0000256" key="5">
    <source>
        <dbReference type="ARBA" id="ARBA00022801"/>
    </source>
</evidence>
<keyword evidence="9" id="KW-0238">DNA-binding</keyword>
<evidence type="ECO:0000256" key="1">
    <source>
        <dbReference type="ARBA" id="ARBA00009922"/>
    </source>
</evidence>
<evidence type="ECO:0000256" key="15">
    <source>
        <dbReference type="PROSITE-ProRule" id="PRU00560"/>
    </source>
</evidence>
<dbReference type="GO" id="GO:0003677">
    <property type="term" value="F:DNA binding"/>
    <property type="evidence" value="ECO:0007669"/>
    <property type="project" value="UniProtKB-KW"/>
</dbReference>
<keyword evidence="3 15" id="KW-0547">Nucleotide-binding</keyword>
<name>A0A2M7U3N0_9BACT</name>
<evidence type="ECO:0000256" key="11">
    <source>
        <dbReference type="ARBA" id="ARBA00023235"/>
    </source>
</evidence>
<dbReference type="InterPro" id="IPR011335">
    <property type="entry name" value="Restrct_endonuc-II-like"/>
</dbReference>
<dbReference type="GO" id="GO:0043138">
    <property type="term" value="F:3'-5' DNA helicase activity"/>
    <property type="evidence" value="ECO:0007669"/>
    <property type="project" value="UniProtKB-EC"/>
</dbReference>
<feature type="binding site" evidence="15">
    <location>
        <begin position="68"/>
        <end position="75"/>
    </location>
    <ligand>
        <name>ATP</name>
        <dbReference type="ChEBI" id="CHEBI:30616"/>
    </ligand>
</feature>
<feature type="domain" description="UvrD-like helicase C-terminal" evidence="17">
    <location>
        <begin position="339"/>
        <end position="646"/>
    </location>
</feature>
<dbReference type="PROSITE" id="PS51217">
    <property type="entry name" value="UVRD_HELICASE_CTER"/>
    <property type="match status" value="1"/>
</dbReference>
<protein>
    <recommendedName>
        <fullName evidence="13">DNA 3'-5' helicase</fullName>
        <ecNumber evidence="13">5.6.2.4</ecNumber>
    </recommendedName>
</protein>
<sequence length="1012" mass="116880">MEILILLNFQALRMDQIHFESTITCLIACVPFPDKCYNMLSMATDEIFLNISQKQSIEYIKGPLLIVAGAGTGKTTTLVEKIKHIVKEDFARTDEIACLTFTEKAAYEMEERVDRAMPYGYFQMWISTFHAFADEILRNDIHQIGLNPSYNLMTQAQSQLFLKQHLFEIKLKHFRPISNPNKFIGGLLQHFSRLQDEDIPPIEYAKWVKQQPNNNELFELSNAYSTYQKLKIKNDVMDFGDLIYYLNELFRKRPKVLKSYQYKFKYLMVDEFQDTNIAQYELIKLLCPPKSNPNLTVVGDDSQAIYKFRGASISNILTFMDDYKKAKQISLQDNYRSNQTLLDHAYALIQNNNPDTLESKLGISKELKSHSKNILNAVNFELFNTSDDESDWIADKILELKTKNDYEFKDCAVLVRANNHSELIISALKRKGIPYQFLGPGTLFKQPEVKDLIAYLQFLSDFDDSIALYRVLSMKIFALGQEDVFRFITFAKKISQPLFLALEIFQSFQTGQSRRTDFEIYKEHLPMITTDSKEKLTSIISMIKNHIDSINKDTAGEILFKFLEESNYLSKLSNPENETEQKQTLNVTKFFNRIKEIENEQENPSIFTVNDYIKMSLELGESPSASDTDLVSGNAVNILTVHGSKGLEFPVVFLSNLINGRFPTHGRPEQVPIPEGIIKEQLPEGDYHIQEERRLFYVGITRAKDLVYLTSARSYGRGVRKHKISPFVIEAMGQDFVDKKPIIKPTDKQQLSIFDFKKTPETFISNPIELKNISYSQIEAYERCPLQYKYQYILKIPTAPGSAASFGSTIHAILQKFYRGFAKDNTWGLSHLINLLESSWVPIGYNSKAHQLRMKKEAKEMLENYYNSFHSPEIEIIDLEKLFKIRINSSIFLTGKIDRVDKKSDGKIEVIDYKTGKRPDDKKLAKNMQLTIYATAASNPGMYNKPVEKIDLTFYYLQAREKVTFNRTVNDLKVIKDNIESVVGKIRNQDFPPNVGRHCNYCSFRMICDAWK</sequence>
<keyword evidence="7" id="KW-0269">Exonuclease</keyword>
<dbReference type="SUPFAM" id="SSF52980">
    <property type="entry name" value="Restriction endonuclease-like"/>
    <property type="match status" value="1"/>
</dbReference>
<evidence type="ECO:0000256" key="13">
    <source>
        <dbReference type="ARBA" id="ARBA00034808"/>
    </source>
</evidence>
<feature type="domain" description="UvrD-like helicase ATP-binding" evidence="16">
    <location>
        <begin position="47"/>
        <end position="338"/>
    </location>
</feature>
<dbReference type="Pfam" id="PF12705">
    <property type="entry name" value="PDDEXK_1"/>
    <property type="match status" value="1"/>
</dbReference>
<comment type="catalytic activity">
    <reaction evidence="14">
        <text>ATP + H2O = ADP + phosphate + H(+)</text>
        <dbReference type="Rhea" id="RHEA:13065"/>
        <dbReference type="ChEBI" id="CHEBI:15377"/>
        <dbReference type="ChEBI" id="CHEBI:15378"/>
        <dbReference type="ChEBI" id="CHEBI:30616"/>
        <dbReference type="ChEBI" id="CHEBI:43474"/>
        <dbReference type="ChEBI" id="CHEBI:456216"/>
        <dbReference type="EC" id="5.6.2.4"/>
    </reaction>
</comment>
<dbReference type="InterPro" id="IPR000212">
    <property type="entry name" value="DNA_helicase_UvrD/REP"/>
</dbReference>
<dbReference type="Gene3D" id="1.10.10.160">
    <property type="match status" value="1"/>
</dbReference>
<comment type="caution">
    <text evidence="18">The sequence shown here is derived from an EMBL/GenBank/DDBJ whole genome shotgun (WGS) entry which is preliminary data.</text>
</comment>
<dbReference type="Proteomes" id="UP000230027">
    <property type="component" value="Unassembled WGS sequence"/>
</dbReference>
<dbReference type="InterPro" id="IPR011604">
    <property type="entry name" value="PDDEXK-like_dom_sf"/>
</dbReference>
<dbReference type="SUPFAM" id="SSF52540">
    <property type="entry name" value="P-loop containing nucleoside triphosphate hydrolases"/>
    <property type="match status" value="1"/>
</dbReference>
<dbReference type="GO" id="GO:0005524">
    <property type="term" value="F:ATP binding"/>
    <property type="evidence" value="ECO:0007669"/>
    <property type="project" value="UniProtKB-UniRule"/>
</dbReference>
<organism evidence="18 19">
    <name type="scientific">Candidatus Roizmanbacteria bacterium CG_4_10_14_0_2_um_filter_36_9</name>
    <dbReference type="NCBI Taxonomy" id="1974823"/>
    <lineage>
        <taxon>Bacteria</taxon>
        <taxon>Candidatus Roizmaniibacteriota</taxon>
    </lineage>
</organism>
<dbReference type="Gene3D" id="3.90.320.10">
    <property type="match status" value="1"/>
</dbReference>
<dbReference type="GO" id="GO:0000725">
    <property type="term" value="P:recombinational repair"/>
    <property type="evidence" value="ECO:0007669"/>
    <property type="project" value="TreeGrafter"/>
</dbReference>
<evidence type="ECO:0000256" key="7">
    <source>
        <dbReference type="ARBA" id="ARBA00022839"/>
    </source>
</evidence>
<proteinExistence type="inferred from homology"/>
<evidence type="ECO:0000256" key="12">
    <source>
        <dbReference type="ARBA" id="ARBA00034617"/>
    </source>
</evidence>
<accession>A0A2M7U3N0</accession>
<dbReference type="InterPro" id="IPR038726">
    <property type="entry name" value="PDDEXK_AddAB-type"/>
</dbReference>
<evidence type="ECO:0000313" key="19">
    <source>
        <dbReference type="Proteomes" id="UP000230027"/>
    </source>
</evidence>
<keyword evidence="2" id="KW-0540">Nuclease</keyword>
<dbReference type="PANTHER" id="PTHR11070:SF2">
    <property type="entry name" value="ATP-DEPENDENT DNA HELICASE SRS2"/>
    <property type="match status" value="1"/>
</dbReference>
<evidence type="ECO:0000256" key="9">
    <source>
        <dbReference type="ARBA" id="ARBA00023125"/>
    </source>
</evidence>
<keyword evidence="10" id="KW-0234">DNA repair</keyword>
<comment type="catalytic activity">
    <reaction evidence="12">
        <text>Couples ATP hydrolysis with the unwinding of duplex DNA by translocating in the 3'-5' direction.</text>
        <dbReference type="EC" id="5.6.2.4"/>
    </reaction>
</comment>
<dbReference type="Gene3D" id="3.40.50.300">
    <property type="entry name" value="P-loop containing nucleotide triphosphate hydrolases"/>
    <property type="match status" value="2"/>
</dbReference>
<keyword evidence="6 15" id="KW-0347">Helicase</keyword>
<evidence type="ECO:0000256" key="2">
    <source>
        <dbReference type="ARBA" id="ARBA00022722"/>
    </source>
</evidence>
<dbReference type="GO" id="GO:0004527">
    <property type="term" value="F:exonuclease activity"/>
    <property type="evidence" value="ECO:0007669"/>
    <property type="project" value="UniProtKB-KW"/>
</dbReference>
<evidence type="ECO:0000259" key="16">
    <source>
        <dbReference type="PROSITE" id="PS51198"/>
    </source>
</evidence>
<keyword evidence="4" id="KW-0227">DNA damage</keyword>
<keyword evidence="5 15" id="KW-0378">Hydrolase</keyword>
<reference evidence="19" key="1">
    <citation type="submission" date="2017-09" db="EMBL/GenBank/DDBJ databases">
        <title>Depth-based differentiation of microbial function through sediment-hosted aquifers and enrichment of novel symbionts in the deep terrestrial subsurface.</title>
        <authorList>
            <person name="Probst A.J."/>
            <person name="Ladd B."/>
            <person name="Jarett J.K."/>
            <person name="Geller-Mcgrath D.E."/>
            <person name="Sieber C.M.K."/>
            <person name="Emerson J.B."/>
            <person name="Anantharaman K."/>
            <person name="Thomas B.C."/>
            <person name="Malmstrom R."/>
            <person name="Stieglmeier M."/>
            <person name="Klingl A."/>
            <person name="Woyke T."/>
            <person name="Ryan C.M."/>
            <person name="Banfield J.F."/>
        </authorList>
    </citation>
    <scope>NUCLEOTIDE SEQUENCE [LARGE SCALE GENOMIC DNA]</scope>
</reference>
<dbReference type="InterPro" id="IPR013986">
    <property type="entry name" value="DExx_box_DNA_helicase_dom_sf"/>
</dbReference>
<dbReference type="InterPro" id="IPR027417">
    <property type="entry name" value="P-loop_NTPase"/>
</dbReference>
<dbReference type="InterPro" id="IPR014016">
    <property type="entry name" value="UvrD-like_ATP-bd"/>
</dbReference>
<evidence type="ECO:0000256" key="4">
    <source>
        <dbReference type="ARBA" id="ARBA00022763"/>
    </source>
</evidence>
<evidence type="ECO:0000256" key="14">
    <source>
        <dbReference type="ARBA" id="ARBA00048988"/>
    </source>
</evidence>
<dbReference type="CDD" id="cd17932">
    <property type="entry name" value="DEXQc_UvrD"/>
    <property type="match status" value="1"/>
</dbReference>
<dbReference type="Gene3D" id="1.10.486.10">
    <property type="entry name" value="PCRA, domain 4"/>
    <property type="match status" value="1"/>
</dbReference>
<evidence type="ECO:0000313" key="18">
    <source>
        <dbReference type="EMBL" id="PIZ64895.1"/>
    </source>
</evidence>
<dbReference type="Pfam" id="PF00580">
    <property type="entry name" value="UvrD-helicase"/>
    <property type="match status" value="1"/>
</dbReference>
<evidence type="ECO:0000256" key="8">
    <source>
        <dbReference type="ARBA" id="ARBA00022840"/>
    </source>
</evidence>
<dbReference type="PANTHER" id="PTHR11070">
    <property type="entry name" value="UVRD / RECB / PCRA DNA HELICASE FAMILY MEMBER"/>
    <property type="match status" value="1"/>
</dbReference>
<gene>
    <name evidence="18" type="ORF">COY14_03645</name>
</gene>
<dbReference type="EC" id="5.6.2.4" evidence="13"/>
<dbReference type="InterPro" id="IPR014017">
    <property type="entry name" value="DNA_helicase_UvrD-like_C"/>
</dbReference>
<comment type="similarity">
    <text evidence="1">Belongs to the helicase family. UvrD subfamily.</text>
</comment>
<evidence type="ECO:0000256" key="3">
    <source>
        <dbReference type="ARBA" id="ARBA00022741"/>
    </source>
</evidence>